<gene>
    <name evidence="2" type="ORF">EV693_10353</name>
</gene>
<dbReference type="AlphaFoldDB" id="A0A4R2NAP7"/>
<dbReference type="Proteomes" id="UP000295537">
    <property type="component" value="Unassembled WGS sequence"/>
</dbReference>
<dbReference type="PANTHER" id="PTHR36924">
    <property type="entry name" value="ANTITOXIN HIGA-1"/>
    <property type="match status" value="1"/>
</dbReference>
<dbReference type="InterPro" id="IPR010982">
    <property type="entry name" value="Lambda_DNA-bd_dom_sf"/>
</dbReference>
<evidence type="ECO:0000313" key="2">
    <source>
        <dbReference type="EMBL" id="TCP18088.1"/>
    </source>
</evidence>
<accession>A0A4R2NAP7</accession>
<dbReference type="NCBIfam" id="TIGR02607">
    <property type="entry name" value="antidote_HigA"/>
    <property type="match status" value="1"/>
</dbReference>
<protein>
    <submittedName>
        <fullName evidence="2">Addiction module HigA family antidote</fullName>
    </submittedName>
</protein>
<keyword evidence="1" id="KW-0238">DNA-binding</keyword>
<evidence type="ECO:0000256" key="1">
    <source>
        <dbReference type="ARBA" id="ARBA00023125"/>
    </source>
</evidence>
<dbReference type="CDD" id="cd00093">
    <property type="entry name" value="HTH_XRE"/>
    <property type="match status" value="1"/>
</dbReference>
<name>A0A4R2NAP7_9PAST</name>
<dbReference type="SUPFAM" id="SSF47413">
    <property type="entry name" value="lambda repressor-like DNA-binding domains"/>
    <property type="match status" value="1"/>
</dbReference>
<proteinExistence type="predicted"/>
<keyword evidence="3" id="KW-1185">Reference proteome</keyword>
<dbReference type="RefSeq" id="WP_132500909.1">
    <property type="nucleotide sequence ID" value="NZ_LVXA01000001.1"/>
</dbReference>
<sequence length="104" mass="11628">MRKPAHPGQILLDGFIEPNNIKISTLATHLGFSRETLSRVLHGKSPMTANLALSLEEAGISTARLWLNLQTKYDLWLLKQARKKSVLPIAFLMEQSNASIQSYP</sequence>
<evidence type="ECO:0000313" key="3">
    <source>
        <dbReference type="Proteomes" id="UP000295537"/>
    </source>
</evidence>
<dbReference type="EMBL" id="SLXJ01000003">
    <property type="protein sequence ID" value="TCP18088.1"/>
    <property type="molecule type" value="Genomic_DNA"/>
</dbReference>
<reference evidence="2 3" key="1">
    <citation type="submission" date="2019-03" db="EMBL/GenBank/DDBJ databases">
        <title>Genomic Encyclopedia of Type Strains, Phase IV (KMG-IV): sequencing the most valuable type-strain genomes for metagenomic binning, comparative biology and taxonomic classification.</title>
        <authorList>
            <person name="Goeker M."/>
        </authorList>
    </citation>
    <scope>NUCLEOTIDE SEQUENCE [LARGE SCALE GENOMIC DNA]</scope>
    <source>
        <strain evidence="2 3">DSM 16380</strain>
    </source>
</reference>
<dbReference type="InterPro" id="IPR001387">
    <property type="entry name" value="Cro/C1-type_HTH"/>
</dbReference>
<comment type="caution">
    <text evidence="2">The sequence shown here is derived from an EMBL/GenBank/DDBJ whole genome shotgun (WGS) entry which is preliminary data.</text>
</comment>
<dbReference type="Gene3D" id="1.10.260.40">
    <property type="entry name" value="lambda repressor-like DNA-binding domains"/>
    <property type="match status" value="1"/>
</dbReference>
<dbReference type="OrthoDB" id="9793869at2"/>
<dbReference type="InterPro" id="IPR013430">
    <property type="entry name" value="Toxin_antidote_HigA"/>
</dbReference>
<organism evidence="2 3">
    <name type="scientific">Nicoletella semolina</name>
    <dbReference type="NCBI Taxonomy" id="271160"/>
    <lineage>
        <taxon>Bacteria</taxon>
        <taxon>Pseudomonadati</taxon>
        <taxon>Pseudomonadota</taxon>
        <taxon>Gammaproteobacteria</taxon>
        <taxon>Pasteurellales</taxon>
        <taxon>Pasteurellaceae</taxon>
        <taxon>Nicoletella</taxon>
    </lineage>
</organism>
<dbReference type="GO" id="GO:0003677">
    <property type="term" value="F:DNA binding"/>
    <property type="evidence" value="ECO:0007669"/>
    <property type="project" value="UniProtKB-KW"/>
</dbReference>
<dbReference type="PANTHER" id="PTHR36924:SF1">
    <property type="entry name" value="ANTITOXIN HIGA-1"/>
    <property type="match status" value="1"/>
</dbReference>